<reference evidence="1" key="1">
    <citation type="journal article" date="2020" name="Stud. Mycol.">
        <title>101 Dothideomycetes genomes: a test case for predicting lifestyles and emergence of pathogens.</title>
        <authorList>
            <person name="Haridas S."/>
            <person name="Albert R."/>
            <person name="Binder M."/>
            <person name="Bloem J."/>
            <person name="Labutti K."/>
            <person name="Salamov A."/>
            <person name="Andreopoulos B."/>
            <person name="Baker S."/>
            <person name="Barry K."/>
            <person name="Bills G."/>
            <person name="Bluhm B."/>
            <person name="Cannon C."/>
            <person name="Castanera R."/>
            <person name="Culley D."/>
            <person name="Daum C."/>
            <person name="Ezra D."/>
            <person name="Gonzalez J."/>
            <person name="Henrissat B."/>
            <person name="Kuo A."/>
            <person name="Liang C."/>
            <person name="Lipzen A."/>
            <person name="Lutzoni F."/>
            <person name="Magnuson J."/>
            <person name="Mondo S."/>
            <person name="Nolan M."/>
            <person name="Ohm R."/>
            <person name="Pangilinan J."/>
            <person name="Park H.-J."/>
            <person name="Ramirez L."/>
            <person name="Alfaro M."/>
            <person name="Sun H."/>
            <person name="Tritt A."/>
            <person name="Yoshinaga Y."/>
            <person name="Zwiers L.-H."/>
            <person name="Turgeon B."/>
            <person name="Goodwin S."/>
            <person name="Spatafora J."/>
            <person name="Crous P."/>
            <person name="Grigoriev I."/>
        </authorList>
    </citation>
    <scope>NUCLEOTIDE SEQUENCE</scope>
    <source>
        <strain evidence="1">ATCC 200398</strain>
    </source>
</reference>
<gene>
    <name evidence="1" type="ORF">BDR25DRAFT_350435</name>
</gene>
<accession>A0ACB6RA46</accession>
<sequence>MVACDVAAKSRPLRALTGVTDKSFEQITVNSEGIIAMIARLRGSKLGFLAGQTLRLMFQRPIRCPLCNFTLTMSPLLVYHVGTYNNHSLQYNFTLTMSPLLVYHFKGSVNEYYPCFFIWVTNIGVKYVKERYRKS</sequence>
<protein>
    <submittedName>
        <fullName evidence="1">Uncharacterized protein</fullName>
    </submittedName>
</protein>
<name>A0ACB6RA46_9PLEO</name>
<dbReference type="EMBL" id="MU003495">
    <property type="protein sequence ID" value="KAF2476144.1"/>
    <property type="molecule type" value="Genomic_DNA"/>
</dbReference>
<evidence type="ECO:0000313" key="2">
    <source>
        <dbReference type="Proteomes" id="UP000799755"/>
    </source>
</evidence>
<comment type="caution">
    <text evidence="1">The sequence shown here is derived from an EMBL/GenBank/DDBJ whole genome shotgun (WGS) entry which is preliminary data.</text>
</comment>
<organism evidence="1 2">
    <name type="scientific">Lindgomyces ingoldianus</name>
    <dbReference type="NCBI Taxonomy" id="673940"/>
    <lineage>
        <taxon>Eukaryota</taxon>
        <taxon>Fungi</taxon>
        <taxon>Dikarya</taxon>
        <taxon>Ascomycota</taxon>
        <taxon>Pezizomycotina</taxon>
        <taxon>Dothideomycetes</taxon>
        <taxon>Pleosporomycetidae</taxon>
        <taxon>Pleosporales</taxon>
        <taxon>Lindgomycetaceae</taxon>
        <taxon>Lindgomyces</taxon>
    </lineage>
</organism>
<dbReference type="Proteomes" id="UP000799755">
    <property type="component" value="Unassembled WGS sequence"/>
</dbReference>
<evidence type="ECO:0000313" key="1">
    <source>
        <dbReference type="EMBL" id="KAF2476144.1"/>
    </source>
</evidence>
<keyword evidence="2" id="KW-1185">Reference proteome</keyword>
<proteinExistence type="predicted"/>